<organism evidence="3 4">
    <name type="scientific">Candidatus Treponema excrementipullorum</name>
    <dbReference type="NCBI Taxonomy" id="2838768"/>
    <lineage>
        <taxon>Bacteria</taxon>
        <taxon>Pseudomonadati</taxon>
        <taxon>Spirochaetota</taxon>
        <taxon>Spirochaetia</taxon>
        <taxon>Spirochaetales</taxon>
        <taxon>Treponemataceae</taxon>
        <taxon>Treponema</taxon>
    </lineage>
</organism>
<dbReference type="NCBIfam" id="NF033751">
    <property type="entry name" value="pallilysin_like"/>
    <property type="match status" value="1"/>
</dbReference>
<gene>
    <name evidence="3" type="ORF">IAA16_07805</name>
</gene>
<proteinExistence type="predicted"/>
<comment type="caution">
    <text evidence="3">The sequence shown here is derived from an EMBL/GenBank/DDBJ whole genome shotgun (WGS) entry which is preliminary data.</text>
</comment>
<name>A0A9E2L432_9SPIR</name>
<evidence type="ECO:0000313" key="4">
    <source>
        <dbReference type="Proteomes" id="UP000823914"/>
    </source>
</evidence>
<reference evidence="3" key="1">
    <citation type="journal article" date="2021" name="PeerJ">
        <title>Extensive microbial diversity within the chicken gut microbiome revealed by metagenomics and culture.</title>
        <authorList>
            <person name="Gilroy R."/>
            <person name="Ravi A."/>
            <person name="Getino M."/>
            <person name="Pursley I."/>
            <person name="Horton D.L."/>
            <person name="Alikhan N.F."/>
            <person name="Baker D."/>
            <person name="Gharbi K."/>
            <person name="Hall N."/>
            <person name="Watson M."/>
            <person name="Adriaenssens E.M."/>
            <person name="Foster-Nyarko E."/>
            <person name="Jarju S."/>
            <person name="Secka A."/>
            <person name="Antonio M."/>
            <person name="Oren A."/>
            <person name="Chaudhuri R.R."/>
            <person name="La Ragione R."/>
            <person name="Hildebrand F."/>
            <person name="Pallen M.J."/>
        </authorList>
    </citation>
    <scope>NUCLEOTIDE SEQUENCE</scope>
    <source>
        <strain evidence="3">Gambia15-2214</strain>
    </source>
</reference>
<dbReference type="InterPro" id="IPR041037">
    <property type="entry name" value="Pallilysin"/>
</dbReference>
<feature type="compositionally biased region" description="Polar residues" evidence="1">
    <location>
        <begin position="504"/>
        <end position="514"/>
    </location>
</feature>
<accession>A0A9E2L432</accession>
<reference evidence="3" key="2">
    <citation type="submission" date="2021-04" db="EMBL/GenBank/DDBJ databases">
        <authorList>
            <person name="Gilroy R."/>
        </authorList>
    </citation>
    <scope>NUCLEOTIDE SEQUENCE</scope>
    <source>
        <strain evidence="3">Gambia15-2214</strain>
    </source>
</reference>
<dbReference type="Pfam" id="PF18663">
    <property type="entry name" value="Pallilysin"/>
    <property type="match status" value="1"/>
</dbReference>
<protein>
    <submittedName>
        <fullName evidence="3">Pallilysin-related adhesin</fullName>
    </submittedName>
</protein>
<feature type="domain" description="Pallilysin beta barrel" evidence="2">
    <location>
        <begin position="258"/>
        <end position="374"/>
    </location>
</feature>
<feature type="region of interest" description="Disordered" evidence="1">
    <location>
        <begin position="491"/>
        <end position="514"/>
    </location>
</feature>
<dbReference type="AlphaFoldDB" id="A0A9E2L432"/>
<dbReference type="Proteomes" id="UP000823914">
    <property type="component" value="Unassembled WGS sequence"/>
</dbReference>
<evidence type="ECO:0000256" key="1">
    <source>
        <dbReference type="SAM" id="MobiDB-lite"/>
    </source>
</evidence>
<sequence>MKHFVIIIFAICAIALALVFFSQRKTQDSIPVTTDNTRTVIPQNLGSQTPEAGGTAGTEAENTTVVSFVPLYSNEILLSTLSLDFDGDGYDDQIVSIRKVDDPHIRLIIGLYDPFSRQYKRSTTITTEIIQTRTFSFTAMDLIGNHKQSLIYTGYDEDGNSVMKIYLPEKNNNTLSLHLIGDFKSDGLIFIQQLDRFDTYESQGALGVSFPVWVYSSAVSQNGTSTDQVQTKYVWDSAQYKYRKDTETRVTEKNVIQAELNKILDGTEETLEQHLSGLWYKTDAPKDSIRGIFFDPQSQEVIFQGTESQEVYTWLSSTARHNGMYITAINSLINSITRRIDVSLISTDEIKITIRDDIGMTINESALVDGYYKKQKHDMSLFQSSKETPDLLQILENQNTWLINGLTKIFFDDQTYKSENASGRIALSQCNGTSVLQFKGTPGAPFYNQENYTAHIEYDESDTITAVTLQPVSVTPLGTEPFPGATIRLEPYKAEDTESAPEDGQSQEVQEAQD</sequence>
<dbReference type="EMBL" id="JAHLFV010000183">
    <property type="protein sequence ID" value="MBU3850452.1"/>
    <property type="molecule type" value="Genomic_DNA"/>
</dbReference>
<evidence type="ECO:0000259" key="2">
    <source>
        <dbReference type="Pfam" id="PF18663"/>
    </source>
</evidence>
<evidence type="ECO:0000313" key="3">
    <source>
        <dbReference type="EMBL" id="MBU3850452.1"/>
    </source>
</evidence>